<accession>A0A1A8XIA6</accession>
<evidence type="ECO:0000313" key="8">
    <source>
        <dbReference type="Proteomes" id="UP000199169"/>
    </source>
</evidence>
<dbReference type="GO" id="GO:0043590">
    <property type="term" value="C:bacterial nucleoid"/>
    <property type="evidence" value="ECO:0007669"/>
    <property type="project" value="TreeGrafter"/>
</dbReference>
<keyword evidence="4 6" id="KW-0963">Cytoplasm</keyword>
<evidence type="ECO:0000256" key="6">
    <source>
        <dbReference type="HAMAP-Rule" id="MF_00194"/>
    </source>
</evidence>
<evidence type="ECO:0000256" key="1">
    <source>
        <dbReference type="ARBA" id="ARBA00004453"/>
    </source>
</evidence>
<dbReference type="RefSeq" id="WP_186406242.1">
    <property type="nucleotide sequence ID" value="NZ_FLQX01000094.1"/>
</dbReference>
<evidence type="ECO:0000256" key="3">
    <source>
        <dbReference type="ARBA" id="ARBA00022296"/>
    </source>
</evidence>
<evidence type="ECO:0000313" key="7">
    <source>
        <dbReference type="EMBL" id="SBT04919.1"/>
    </source>
</evidence>
<keyword evidence="8" id="KW-1185">Reference proteome</keyword>
<dbReference type="HAMAP" id="MF_00194">
    <property type="entry name" value="RdgC"/>
    <property type="match status" value="1"/>
</dbReference>
<dbReference type="InterPro" id="IPR007476">
    <property type="entry name" value="RdgC"/>
</dbReference>
<reference evidence="7 8" key="1">
    <citation type="submission" date="2016-06" db="EMBL/GenBank/DDBJ databases">
        <authorList>
            <person name="Kjaerup R.B."/>
            <person name="Dalgaard T.S."/>
            <person name="Juul-Madsen H.R."/>
        </authorList>
    </citation>
    <scope>NUCLEOTIDE SEQUENCE [LARGE SCALE GENOMIC DNA]</scope>
    <source>
        <strain evidence="7">3</strain>
    </source>
</reference>
<comment type="subcellular location">
    <subcellularLocation>
        <location evidence="1 6">Cytoplasm</location>
        <location evidence="1 6">Nucleoid</location>
    </subcellularLocation>
</comment>
<comment type="function">
    <text evidence="6">May be involved in recombination.</text>
</comment>
<dbReference type="PANTHER" id="PTHR38103:SF1">
    <property type="entry name" value="RECOMBINATION-ASSOCIATED PROTEIN RDGC"/>
    <property type="match status" value="1"/>
</dbReference>
<dbReference type="EMBL" id="FLQX01000094">
    <property type="protein sequence ID" value="SBT04919.1"/>
    <property type="molecule type" value="Genomic_DNA"/>
</dbReference>
<evidence type="ECO:0000256" key="2">
    <source>
        <dbReference type="ARBA" id="ARBA00008657"/>
    </source>
</evidence>
<proteinExistence type="inferred from homology"/>
<dbReference type="NCBIfam" id="NF001464">
    <property type="entry name" value="PRK00321.1-5"/>
    <property type="match status" value="1"/>
</dbReference>
<comment type="similarity">
    <text evidence="2 6">Belongs to the RdgC family.</text>
</comment>
<sequence>MWFKNLQIYRLPKNWAVDAAPLEEQLARLTLQGCGATDPRSIGWLPPRPGGSLIHAINQQWLLALGIEEKLLPASIVKRFASDKAKEIEEAQGRRIGRKEMREIQAEMTLELLPRAFIRSRSTFAWIDRDNGWLIVDSASPAKAEEFLEHLHKSVEAVPAKVVKVTQSPSAAMTGWVAAGEAPVGFTLDQDLELRSAEKATVRYVKHSLEGEEIGQHIAAGKVVTRLAMTWNDRISFVLDDNLQIKRLAFLDILKEQADGQAENDDERFAGDFTLMTGEVAQLLDDLLAALGGEPATARSGSDG</sequence>
<dbReference type="GO" id="GO:0000018">
    <property type="term" value="P:regulation of DNA recombination"/>
    <property type="evidence" value="ECO:0007669"/>
    <property type="project" value="TreeGrafter"/>
</dbReference>
<evidence type="ECO:0000256" key="5">
    <source>
        <dbReference type="ARBA" id="ARBA00023172"/>
    </source>
</evidence>
<dbReference type="AlphaFoldDB" id="A0A1A8XIA6"/>
<dbReference type="STRING" id="1860102.ACCAA_20036"/>
<organism evidence="7 8">
    <name type="scientific">Candidatus Accumulibacter aalborgensis</name>
    <dbReference type="NCBI Taxonomy" id="1860102"/>
    <lineage>
        <taxon>Bacteria</taxon>
        <taxon>Pseudomonadati</taxon>
        <taxon>Pseudomonadota</taxon>
        <taxon>Betaproteobacteria</taxon>
        <taxon>Candidatus Accumulibacter</taxon>
    </lineage>
</organism>
<dbReference type="GO" id="GO:0003690">
    <property type="term" value="F:double-stranded DNA binding"/>
    <property type="evidence" value="ECO:0007669"/>
    <property type="project" value="TreeGrafter"/>
</dbReference>
<dbReference type="Proteomes" id="UP000199169">
    <property type="component" value="Unassembled WGS sequence"/>
</dbReference>
<dbReference type="GO" id="GO:0005737">
    <property type="term" value="C:cytoplasm"/>
    <property type="evidence" value="ECO:0007669"/>
    <property type="project" value="UniProtKB-UniRule"/>
</dbReference>
<dbReference type="GO" id="GO:0006310">
    <property type="term" value="P:DNA recombination"/>
    <property type="evidence" value="ECO:0007669"/>
    <property type="project" value="UniProtKB-UniRule"/>
</dbReference>
<evidence type="ECO:0000256" key="4">
    <source>
        <dbReference type="ARBA" id="ARBA00022490"/>
    </source>
</evidence>
<name>A0A1A8XIA6_9PROT</name>
<dbReference type="Pfam" id="PF04381">
    <property type="entry name" value="RdgC"/>
    <property type="match status" value="1"/>
</dbReference>
<dbReference type="PANTHER" id="PTHR38103">
    <property type="entry name" value="RECOMBINATION-ASSOCIATED PROTEIN RDGC"/>
    <property type="match status" value="1"/>
</dbReference>
<protein>
    <recommendedName>
        <fullName evidence="3 6">Recombination-associated protein RdgC</fullName>
    </recommendedName>
</protein>
<keyword evidence="5 6" id="KW-0233">DNA recombination</keyword>
<dbReference type="NCBIfam" id="NF001463">
    <property type="entry name" value="PRK00321.1-4"/>
    <property type="match status" value="1"/>
</dbReference>
<gene>
    <name evidence="6 7" type="primary">rdgC</name>
    <name evidence="7" type="ORF">ACCAA_20036</name>
</gene>